<feature type="region of interest" description="Disordered" evidence="1">
    <location>
        <begin position="56"/>
        <end position="94"/>
    </location>
</feature>
<dbReference type="AlphaFoldDB" id="A0AAD2A927"/>
<evidence type="ECO:0000313" key="3">
    <source>
        <dbReference type="Proteomes" id="UP000834106"/>
    </source>
</evidence>
<dbReference type="Proteomes" id="UP000834106">
    <property type="component" value="Chromosome 19"/>
</dbReference>
<proteinExistence type="predicted"/>
<evidence type="ECO:0000256" key="1">
    <source>
        <dbReference type="SAM" id="MobiDB-lite"/>
    </source>
</evidence>
<name>A0AAD2A927_9LAMI</name>
<gene>
    <name evidence="2" type="ORF">FPE_LOCUS30823</name>
</gene>
<dbReference type="EMBL" id="OU503054">
    <property type="protein sequence ID" value="CAI9783393.1"/>
    <property type="molecule type" value="Genomic_DNA"/>
</dbReference>
<reference evidence="2" key="1">
    <citation type="submission" date="2023-05" db="EMBL/GenBank/DDBJ databases">
        <authorList>
            <person name="Huff M."/>
        </authorList>
    </citation>
    <scope>NUCLEOTIDE SEQUENCE</scope>
</reference>
<organism evidence="2 3">
    <name type="scientific">Fraxinus pennsylvanica</name>
    <dbReference type="NCBI Taxonomy" id="56036"/>
    <lineage>
        <taxon>Eukaryota</taxon>
        <taxon>Viridiplantae</taxon>
        <taxon>Streptophyta</taxon>
        <taxon>Embryophyta</taxon>
        <taxon>Tracheophyta</taxon>
        <taxon>Spermatophyta</taxon>
        <taxon>Magnoliopsida</taxon>
        <taxon>eudicotyledons</taxon>
        <taxon>Gunneridae</taxon>
        <taxon>Pentapetalae</taxon>
        <taxon>asterids</taxon>
        <taxon>lamiids</taxon>
        <taxon>Lamiales</taxon>
        <taxon>Oleaceae</taxon>
        <taxon>Oleeae</taxon>
        <taxon>Fraxinus</taxon>
    </lineage>
</organism>
<sequence length="127" mass="13635">MIKKGNRGTNLMNGSLIETLIVQSEDLVQVVAKAIPLPANGITGYGGGDRVEDIADINEGLKREEKATESNESNGDKSHRSQTRPSAKKESGFDCISTAQKANVAANSARDFSEVNIIKVKNGEHPR</sequence>
<evidence type="ECO:0000313" key="2">
    <source>
        <dbReference type="EMBL" id="CAI9783393.1"/>
    </source>
</evidence>
<protein>
    <submittedName>
        <fullName evidence="2">Uncharacterized protein</fullName>
    </submittedName>
</protein>
<feature type="compositionally biased region" description="Basic and acidic residues" evidence="1">
    <location>
        <begin position="56"/>
        <end position="79"/>
    </location>
</feature>
<keyword evidence="3" id="KW-1185">Reference proteome</keyword>
<accession>A0AAD2A927</accession>